<gene>
    <name evidence="7" type="ORF">MCOR33_003101</name>
</gene>
<evidence type="ECO:0000256" key="4">
    <source>
        <dbReference type="ARBA" id="ARBA00022840"/>
    </source>
</evidence>
<keyword evidence="5" id="KW-0539">Nucleus</keyword>
<keyword evidence="2" id="KW-0436">Ligase</keyword>
<dbReference type="PROSITE" id="PS50160">
    <property type="entry name" value="DNA_LIGASE_A3"/>
    <property type="match status" value="1"/>
</dbReference>
<dbReference type="Gene3D" id="2.40.50.140">
    <property type="entry name" value="Nucleic acid-binding proteins"/>
    <property type="match status" value="1"/>
</dbReference>
<sequence length="971" mass="110402">MPSPSGFPFAYVCNLLQRCEDNAKQCGPKTNHQFIKEWFASHKRRIADNVDLSALVSTLLPTKRPDRVYSIQIKRLTSIVARAHHLGRTRVLQLEAWQQPGSGKDFAECVRDVLNDTPNTCTAPLVTVEEVDEILHHIAARSRFSSPKVQSSVAFSGRTDECHLRLQQLYNRLEPNQAKWLTRLVLKDYSPVDLSPSHILKGVDPLLPVLLKIYDDLPTAISRMQQRGARGVTTYDDTTGTMIANLAARFKPILGVKVGRQDWIKGRSIKHCMQMGRGRMSIEKKMDGEYCQIHVDISKGPNCIQIFSKSGKDSTMDRVNLHPAIRTSLKIGGIEPCRIKTGCILEGELVVYSEKEGKILPFEKIRKHVSRAGTYFHRSDDDSQAHPWERLMIVYYDALMIDDESLLGVRHSERFKRLKQLVSCSPGVATIVERKVIDFDQNGHAASDLRHMFAQCITSHQEGLVLKADDPYFDFGDVRKSYYCCAIKLKKEYIGNFGDVGDFAIVGARYDPVKAKDYDVPNLRWTHFYVGCLNTDKLQQMERPRFTVVNVVELNKTQMEYFAKYVSPDYALAEEAPDSAPLLHFERGIDNGKRPSIIFPEPPVFDLRCFSFTREANLAKHYTMRFPMVSKIHCDRTWRDAVSLDELQEMAKKELNSAQPDDSQELQDWIARLENADPGRVTGISQESETRQTSQESVDSDCCAPVTRHVPTCDSPKQMLRRAATCNLETPSVMDLTMSPKASLKRSSTVPDTRAPKRRLEQIDLNTCSNTSATSDRPVEDVRCSEDANAQVKEKVGASDPVMSSNKAGKCKYHGKDCAFKGWLFLLSPCVANFPWVTDDLLGGHGVHNFETDVAAWNRFLEAEDAAVAAARSRQERPRTTKKMIIVDGRRREATQDFLMKIEMRRKERHEKYGRASMAEVFDWRVLEVVMDRERLTASGKGERRGSRLGKDRCDYEYKEKIWRKHYVGLV</sequence>
<accession>A0ABQ8NSY3</accession>
<evidence type="ECO:0000313" key="7">
    <source>
        <dbReference type="EMBL" id="KAI6301426.1"/>
    </source>
</evidence>
<dbReference type="Pfam" id="PF04675">
    <property type="entry name" value="DNA_ligase_A_N"/>
    <property type="match status" value="1"/>
</dbReference>
<dbReference type="Pfam" id="PF01068">
    <property type="entry name" value="DNA_ligase_A_M"/>
    <property type="match status" value="1"/>
</dbReference>
<name>A0ABQ8NSY3_PYRGI</name>
<dbReference type="Gene3D" id="1.10.3260.10">
    <property type="entry name" value="DNA ligase, ATP-dependent, N-terminal domain"/>
    <property type="match status" value="1"/>
</dbReference>
<dbReference type="InterPro" id="IPR029710">
    <property type="entry name" value="LIG4"/>
</dbReference>
<dbReference type="InterPro" id="IPR012310">
    <property type="entry name" value="DNA_ligase_ATP-dep_cent"/>
</dbReference>
<evidence type="ECO:0000256" key="1">
    <source>
        <dbReference type="ARBA" id="ARBA00007572"/>
    </source>
</evidence>
<keyword evidence="4" id="KW-0067">ATP-binding</keyword>
<evidence type="ECO:0000313" key="8">
    <source>
        <dbReference type="Proteomes" id="UP001059893"/>
    </source>
</evidence>
<dbReference type="PANTHER" id="PTHR45997">
    <property type="entry name" value="DNA LIGASE 4"/>
    <property type="match status" value="1"/>
</dbReference>
<feature type="domain" description="ATP-dependent DNA ligase family profile" evidence="6">
    <location>
        <begin position="393"/>
        <end position="534"/>
    </location>
</feature>
<keyword evidence="3" id="KW-0547">Nucleotide-binding</keyword>
<dbReference type="Gene3D" id="3.30.470.30">
    <property type="entry name" value="DNA ligase/mRNA capping enzyme"/>
    <property type="match status" value="1"/>
</dbReference>
<organism evidence="7 8">
    <name type="scientific">Pyricularia grisea</name>
    <name type="common">Crabgrass-specific blast fungus</name>
    <name type="synonym">Magnaporthe grisea</name>
    <dbReference type="NCBI Taxonomy" id="148305"/>
    <lineage>
        <taxon>Eukaryota</taxon>
        <taxon>Fungi</taxon>
        <taxon>Dikarya</taxon>
        <taxon>Ascomycota</taxon>
        <taxon>Pezizomycotina</taxon>
        <taxon>Sordariomycetes</taxon>
        <taxon>Sordariomycetidae</taxon>
        <taxon>Magnaporthales</taxon>
        <taxon>Pyriculariaceae</taxon>
        <taxon>Pyricularia</taxon>
    </lineage>
</organism>
<evidence type="ECO:0000256" key="3">
    <source>
        <dbReference type="ARBA" id="ARBA00022741"/>
    </source>
</evidence>
<dbReference type="PANTHER" id="PTHR45997:SF2">
    <property type="entry name" value="ATP DEPENDENT DNA LIGASE DOMAIN PROTEIN (AFU_ORTHOLOGUE AFUA_5G02430)"/>
    <property type="match status" value="1"/>
</dbReference>
<dbReference type="InterPro" id="IPR012308">
    <property type="entry name" value="DNA_ligase_ATP-dep_N"/>
</dbReference>
<protein>
    <recommendedName>
        <fullName evidence="6">ATP-dependent DNA ligase family profile domain-containing protein</fullName>
    </recommendedName>
</protein>
<evidence type="ECO:0000256" key="2">
    <source>
        <dbReference type="ARBA" id="ARBA00022598"/>
    </source>
</evidence>
<comment type="caution">
    <text evidence="7">The sequence shown here is derived from an EMBL/GenBank/DDBJ whole genome shotgun (WGS) entry which is preliminary data.</text>
</comment>
<comment type="similarity">
    <text evidence="1">Belongs to the ATP-dependent DNA ligase family.</text>
</comment>
<dbReference type="SUPFAM" id="SSF50249">
    <property type="entry name" value="Nucleic acid-binding proteins"/>
    <property type="match status" value="1"/>
</dbReference>
<keyword evidence="8" id="KW-1185">Reference proteome</keyword>
<proteinExistence type="inferred from homology"/>
<dbReference type="InterPro" id="IPR012340">
    <property type="entry name" value="NA-bd_OB-fold"/>
</dbReference>
<evidence type="ECO:0000256" key="5">
    <source>
        <dbReference type="ARBA" id="ARBA00023242"/>
    </source>
</evidence>
<dbReference type="SUPFAM" id="SSF56091">
    <property type="entry name" value="DNA ligase/mRNA capping enzyme, catalytic domain"/>
    <property type="match status" value="1"/>
</dbReference>
<reference evidence="7" key="1">
    <citation type="submission" date="2021-01" db="EMBL/GenBank/DDBJ databases">
        <title>Deciphering the adaptive evolutionary patterns associated with biogeogrpahic diversity in the finger millet blast pathogen Magnaporthe oryzae in Eastern Africa.</title>
        <authorList>
            <person name="Onyema G."/>
            <person name="Shittu T.A."/>
            <person name="Dodsworth S."/>
            <person name="Devilliers S."/>
            <person name="Muthumeenakshi S."/>
            <person name="Sreenivasaprasad S."/>
        </authorList>
    </citation>
    <scope>NUCLEOTIDE SEQUENCE</scope>
    <source>
        <strain evidence="7">D15/s37</strain>
    </source>
</reference>
<dbReference type="Proteomes" id="UP001059893">
    <property type="component" value="Unassembled WGS sequence"/>
</dbReference>
<dbReference type="InterPro" id="IPR036599">
    <property type="entry name" value="DNA_ligase_N_sf"/>
</dbReference>
<dbReference type="EMBL" id="JABSND010000038">
    <property type="protein sequence ID" value="KAI6301426.1"/>
    <property type="molecule type" value="Genomic_DNA"/>
</dbReference>
<evidence type="ECO:0000259" key="6">
    <source>
        <dbReference type="PROSITE" id="PS50160"/>
    </source>
</evidence>